<name>A0ABR8R826_9BACI</name>
<evidence type="ECO:0000313" key="2">
    <source>
        <dbReference type="Proteomes" id="UP000640786"/>
    </source>
</evidence>
<protein>
    <submittedName>
        <fullName evidence="1">Uncharacterized protein</fullName>
    </submittedName>
</protein>
<organism evidence="1 2">
    <name type="scientific">Psychrobacillus faecigallinarum</name>
    <dbReference type="NCBI Taxonomy" id="2762235"/>
    <lineage>
        <taxon>Bacteria</taxon>
        <taxon>Bacillati</taxon>
        <taxon>Bacillota</taxon>
        <taxon>Bacilli</taxon>
        <taxon>Bacillales</taxon>
        <taxon>Bacillaceae</taxon>
        <taxon>Psychrobacillus</taxon>
    </lineage>
</organism>
<reference evidence="1 2" key="1">
    <citation type="submission" date="2020-08" db="EMBL/GenBank/DDBJ databases">
        <title>A Genomic Blueprint of the Chicken Gut Microbiome.</title>
        <authorList>
            <person name="Gilroy R."/>
            <person name="Ravi A."/>
            <person name="Getino M."/>
            <person name="Pursley I."/>
            <person name="Horton D.L."/>
            <person name="Alikhan N.-F."/>
            <person name="Baker D."/>
            <person name="Gharbi K."/>
            <person name="Hall N."/>
            <person name="Watson M."/>
            <person name="Adriaenssens E.M."/>
            <person name="Foster-Nyarko E."/>
            <person name="Jarju S."/>
            <person name="Secka A."/>
            <person name="Antonio M."/>
            <person name="Oren A."/>
            <person name="Chaudhuri R."/>
            <person name="La Ragione R.M."/>
            <person name="Hildebrand F."/>
            <person name="Pallen M.J."/>
        </authorList>
    </citation>
    <scope>NUCLEOTIDE SEQUENCE [LARGE SCALE GENOMIC DNA]</scope>
    <source>
        <strain evidence="1 2">Sa2BUA9</strain>
    </source>
</reference>
<proteinExistence type="predicted"/>
<accession>A0ABR8R826</accession>
<keyword evidence="2" id="KW-1185">Reference proteome</keyword>
<sequence length="139" mass="16349">MFIGNSKEDIDQEISNNTWSISVSNEMNIKLSVKDFKDFFREVISNRSKQIKMSNKGMLFYVWFDWQAAQLRFNLISDYDSKLPFSCEIETIDNLEPVIEEFLSFPYHDGFPVEDIREEDEGVEENNNPLKIFLCKING</sequence>
<dbReference type="Proteomes" id="UP000640786">
    <property type="component" value="Unassembled WGS sequence"/>
</dbReference>
<evidence type="ECO:0000313" key="1">
    <source>
        <dbReference type="EMBL" id="MBD7943959.1"/>
    </source>
</evidence>
<dbReference type="EMBL" id="JACSQO010000002">
    <property type="protein sequence ID" value="MBD7943959.1"/>
    <property type="molecule type" value="Genomic_DNA"/>
</dbReference>
<gene>
    <name evidence="1" type="ORF">H9650_07480</name>
</gene>
<dbReference type="RefSeq" id="WP_191696900.1">
    <property type="nucleotide sequence ID" value="NZ_JACSQO010000002.1"/>
</dbReference>
<comment type="caution">
    <text evidence="1">The sequence shown here is derived from an EMBL/GenBank/DDBJ whole genome shotgun (WGS) entry which is preliminary data.</text>
</comment>